<dbReference type="Proteomes" id="UP000800981">
    <property type="component" value="Unassembled WGS sequence"/>
</dbReference>
<dbReference type="EMBL" id="JAANNP010000001">
    <property type="protein sequence ID" value="NHC12483.1"/>
    <property type="molecule type" value="Genomic_DNA"/>
</dbReference>
<keyword evidence="2" id="KW-1185">Reference proteome</keyword>
<reference evidence="1 2" key="1">
    <citation type="submission" date="2020-03" db="EMBL/GenBank/DDBJ databases">
        <title>Two novel Motilibacter sp.</title>
        <authorList>
            <person name="Liu S."/>
        </authorList>
    </citation>
    <scope>NUCLEOTIDE SEQUENCE [LARGE SCALE GENOMIC DNA]</scope>
    <source>
        <strain evidence="1 2">E257</strain>
    </source>
</reference>
<evidence type="ECO:0000313" key="2">
    <source>
        <dbReference type="Proteomes" id="UP000800981"/>
    </source>
</evidence>
<gene>
    <name evidence="1" type="ORF">G9H71_01630</name>
</gene>
<name>A0ABX0GT18_9ACTN</name>
<accession>A0ABX0GT18</accession>
<comment type="caution">
    <text evidence="1">The sequence shown here is derived from an EMBL/GenBank/DDBJ whole genome shotgun (WGS) entry which is preliminary data.</text>
</comment>
<organism evidence="1 2">
    <name type="scientific">Motilibacter deserti</name>
    <dbReference type="NCBI Taxonomy" id="2714956"/>
    <lineage>
        <taxon>Bacteria</taxon>
        <taxon>Bacillati</taxon>
        <taxon>Actinomycetota</taxon>
        <taxon>Actinomycetes</taxon>
        <taxon>Motilibacterales</taxon>
        <taxon>Motilibacteraceae</taxon>
        <taxon>Motilibacter</taxon>
    </lineage>
</organism>
<sequence length="52" mass="5517">MTTTTSTPPVVATTGTRPGAPFRVVLTTAVRALSARAPQQRPALLLHVRPPR</sequence>
<evidence type="ECO:0000313" key="1">
    <source>
        <dbReference type="EMBL" id="NHC12483.1"/>
    </source>
</evidence>
<dbReference type="RefSeq" id="WP_166276830.1">
    <property type="nucleotide sequence ID" value="NZ_JAANNP010000001.1"/>
</dbReference>
<proteinExistence type="predicted"/>
<protein>
    <submittedName>
        <fullName evidence="1">Uncharacterized protein</fullName>
    </submittedName>
</protein>